<proteinExistence type="predicted"/>
<accession>A0A1I1TGK9</accession>
<dbReference type="InterPro" id="IPR041685">
    <property type="entry name" value="AAA_GajA/Old/RecF-like"/>
</dbReference>
<dbReference type="GO" id="GO:0016887">
    <property type="term" value="F:ATP hydrolysis activity"/>
    <property type="evidence" value="ECO:0007669"/>
    <property type="project" value="InterPro"/>
</dbReference>
<evidence type="ECO:0000259" key="2">
    <source>
        <dbReference type="Pfam" id="PF14491"/>
    </source>
</evidence>
<dbReference type="STRING" id="1225127.SAMN05661030_3768"/>
<sequence length="695" mass="77432">MRFNSISISNLRAIERFEVDDLKDFIVIAGQNGSGKSSVFDGLRLLKSVYGGYQADEYMQWFGEFAINLQDKSALRRLFRDSSREIKIAAEVSFTEAERAFVLDNLDNLTDPIAWQMVTGQRSDHWSFSRMAIALQLQQYEEQVKAASASLKEAVRSQFTSRDQSLSLTILPSGEMYLNNSKPVEVAFQSYQPDHLGVIEYHSASRAYTRQDVGGIDLNVRNFQDQRRQQALYNWQAKYQNVKTELASSYLRQLISRQAGTGGSEDDLNATLAELFKTFFPDKSYGGVRPLENGGLEFPVKVGESAQHDIDDLSSGEKEILYGYLRLRNSTPANSVILLDEPELHLNPSLMQGYADFYHRHLGLARGNQLWLVTHSDALLRQAVGNSNYRVYHMVSASSAGPAVNQAAEVLLDDELDRAAIDLVGDLASYRPQAKIVILEGAEDDGFDVGVVRRLFPDAARRLNLVSGGSKRRVRDLHEILVKSSELNGAHNKFYAICDRDSDVRLTAEIENRVFTWDRYHIENYLLDSELILSVSTSLSSSAPFATVEEVDAALVKAAREVLGGLVVQVVQRGINSALIKTVSIGIDPASRTPAADFLNSVASSTNKFRAAADGLTYEEVNRRVTDAQAKFADALSDASWRTEFPGRDVLKRFVGASLVGVNYVAFRNLLLDKMAEQQIQPVGMKAVIERVLHE</sequence>
<dbReference type="GO" id="GO:0005524">
    <property type="term" value="F:ATP binding"/>
    <property type="evidence" value="ECO:0007669"/>
    <property type="project" value="InterPro"/>
</dbReference>
<dbReference type="AlphaFoldDB" id="A0A1I1TGK9"/>
<organism evidence="3 4">
    <name type="scientific">Klenkia taihuensis</name>
    <dbReference type="NCBI Taxonomy" id="1225127"/>
    <lineage>
        <taxon>Bacteria</taxon>
        <taxon>Bacillati</taxon>
        <taxon>Actinomycetota</taxon>
        <taxon>Actinomycetes</taxon>
        <taxon>Geodermatophilales</taxon>
        <taxon>Geodermatophilaceae</taxon>
        <taxon>Klenkia</taxon>
    </lineage>
</organism>
<dbReference type="InterPro" id="IPR051396">
    <property type="entry name" value="Bact_Antivir_Def_Nuclease"/>
</dbReference>
<dbReference type="InterPro" id="IPR027417">
    <property type="entry name" value="P-loop_NTPase"/>
</dbReference>
<protein>
    <submittedName>
        <fullName evidence="3">AAA domain-containing protein</fullName>
    </submittedName>
</protein>
<dbReference type="PANTHER" id="PTHR43581">
    <property type="entry name" value="ATP/GTP PHOSPHATASE"/>
    <property type="match status" value="1"/>
</dbReference>
<dbReference type="InterPro" id="IPR029492">
    <property type="entry name" value="DUF4435"/>
</dbReference>
<evidence type="ECO:0000259" key="1">
    <source>
        <dbReference type="Pfam" id="PF13175"/>
    </source>
</evidence>
<evidence type="ECO:0000313" key="4">
    <source>
        <dbReference type="Proteomes" id="UP000199022"/>
    </source>
</evidence>
<dbReference type="Pfam" id="PF13175">
    <property type="entry name" value="AAA_15"/>
    <property type="match status" value="1"/>
</dbReference>
<gene>
    <name evidence="3" type="ORF">SAMN05661030_3768</name>
</gene>
<feature type="domain" description="Endonuclease GajA/Old nuclease/RecF-like AAA" evidence="1">
    <location>
        <begin position="1"/>
        <end position="379"/>
    </location>
</feature>
<keyword evidence="4" id="KW-1185">Reference proteome</keyword>
<dbReference type="Proteomes" id="UP000199022">
    <property type="component" value="Unassembled WGS sequence"/>
</dbReference>
<dbReference type="Pfam" id="PF14491">
    <property type="entry name" value="DUF4435"/>
    <property type="match status" value="1"/>
</dbReference>
<dbReference type="PANTHER" id="PTHR43581:SF2">
    <property type="entry name" value="EXCINUCLEASE ATPASE SUBUNIT"/>
    <property type="match status" value="1"/>
</dbReference>
<name>A0A1I1TGK9_9ACTN</name>
<dbReference type="RefSeq" id="WP_165629015.1">
    <property type="nucleotide sequence ID" value="NZ_BNAC01000005.1"/>
</dbReference>
<feature type="domain" description="DUF4435" evidence="2">
    <location>
        <begin position="437"/>
        <end position="539"/>
    </location>
</feature>
<dbReference type="SUPFAM" id="SSF52540">
    <property type="entry name" value="P-loop containing nucleoside triphosphate hydrolases"/>
    <property type="match status" value="1"/>
</dbReference>
<reference evidence="4" key="1">
    <citation type="submission" date="2016-10" db="EMBL/GenBank/DDBJ databases">
        <authorList>
            <person name="Varghese N."/>
            <person name="Submissions S."/>
        </authorList>
    </citation>
    <scope>NUCLEOTIDE SEQUENCE [LARGE SCALE GENOMIC DNA]</scope>
    <source>
        <strain evidence="4">DSM 45962</strain>
    </source>
</reference>
<dbReference type="Gene3D" id="3.40.50.300">
    <property type="entry name" value="P-loop containing nucleotide triphosphate hydrolases"/>
    <property type="match status" value="1"/>
</dbReference>
<dbReference type="EMBL" id="FOMD01000004">
    <property type="protein sequence ID" value="SFD57726.1"/>
    <property type="molecule type" value="Genomic_DNA"/>
</dbReference>
<evidence type="ECO:0000313" key="3">
    <source>
        <dbReference type="EMBL" id="SFD57726.1"/>
    </source>
</evidence>